<dbReference type="InterPro" id="IPR010432">
    <property type="entry name" value="RDD"/>
</dbReference>
<dbReference type="RefSeq" id="WP_188908690.1">
    <property type="nucleotide sequence ID" value="NZ_BMMF01000001.1"/>
</dbReference>
<keyword evidence="8" id="KW-1185">Reference proteome</keyword>
<evidence type="ECO:0000256" key="2">
    <source>
        <dbReference type="ARBA" id="ARBA00022692"/>
    </source>
</evidence>
<evidence type="ECO:0000256" key="4">
    <source>
        <dbReference type="ARBA" id="ARBA00023136"/>
    </source>
</evidence>
<organism evidence="7 8">
    <name type="scientific">Salinarimonas ramus</name>
    <dbReference type="NCBI Taxonomy" id="690164"/>
    <lineage>
        <taxon>Bacteria</taxon>
        <taxon>Pseudomonadati</taxon>
        <taxon>Pseudomonadota</taxon>
        <taxon>Alphaproteobacteria</taxon>
        <taxon>Hyphomicrobiales</taxon>
        <taxon>Salinarimonadaceae</taxon>
        <taxon>Salinarimonas</taxon>
    </lineage>
</organism>
<accession>A0A917V1H2</accession>
<dbReference type="EMBL" id="BMMF01000001">
    <property type="protein sequence ID" value="GGK19428.1"/>
    <property type="molecule type" value="Genomic_DNA"/>
</dbReference>
<dbReference type="GO" id="GO:0016020">
    <property type="term" value="C:membrane"/>
    <property type="evidence" value="ECO:0007669"/>
    <property type="project" value="UniProtKB-SubCell"/>
</dbReference>
<evidence type="ECO:0000313" key="8">
    <source>
        <dbReference type="Proteomes" id="UP000600449"/>
    </source>
</evidence>
<proteinExistence type="predicted"/>
<keyword evidence="2 5" id="KW-0812">Transmembrane</keyword>
<feature type="domain" description="RDD" evidence="6">
    <location>
        <begin position="27"/>
        <end position="151"/>
    </location>
</feature>
<keyword evidence="3 5" id="KW-1133">Transmembrane helix</keyword>
<name>A0A917V1H2_9HYPH</name>
<feature type="transmembrane region" description="Helical" evidence="5">
    <location>
        <begin position="62"/>
        <end position="81"/>
    </location>
</feature>
<keyword evidence="4 5" id="KW-0472">Membrane</keyword>
<evidence type="ECO:0000256" key="5">
    <source>
        <dbReference type="SAM" id="Phobius"/>
    </source>
</evidence>
<sequence length="163" mass="17624">MSTTERNPDLPAPRPSYEIRIATDGVLSRRLFAFCLDMIVIGALVILFSLAILVLGVLTLGLAWLLFAILVPAVGLLYSAMTVGGPNQATIGMRMMGLRVARVQSSGRVDGITAAVHALLFWVATSTFFLWLLDVVVGVARDDRRMGHDLLVDIIVTRADATT</sequence>
<evidence type="ECO:0000256" key="3">
    <source>
        <dbReference type="ARBA" id="ARBA00022989"/>
    </source>
</evidence>
<feature type="transmembrane region" description="Helical" evidence="5">
    <location>
        <begin position="31"/>
        <end position="55"/>
    </location>
</feature>
<evidence type="ECO:0000313" key="7">
    <source>
        <dbReference type="EMBL" id="GGK19428.1"/>
    </source>
</evidence>
<dbReference type="AlphaFoldDB" id="A0A917V1H2"/>
<protein>
    <submittedName>
        <fullName evidence="7">Membrane protein</fullName>
    </submittedName>
</protein>
<reference evidence="7 8" key="1">
    <citation type="journal article" date="2014" name="Int. J. Syst. Evol. Microbiol.">
        <title>Complete genome sequence of Corynebacterium casei LMG S-19264T (=DSM 44701T), isolated from a smear-ripened cheese.</title>
        <authorList>
            <consortium name="US DOE Joint Genome Institute (JGI-PGF)"/>
            <person name="Walter F."/>
            <person name="Albersmeier A."/>
            <person name="Kalinowski J."/>
            <person name="Ruckert C."/>
        </authorList>
    </citation>
    <scope>NUCLEOTIDE SEQUENCE [LARGE SCALE GENOMIC DNA]</scope>
    <source>
        <strain evidence="7 8">CGMCC 1.9161</strain>
    </source>
</reference>
<comment type="caution">
    <text evidence="7">The sequence shown here is derived from an EMBL/GenBank/DDBJ whole genome shotgun (WGS) entry which is preliminary data.</text>
</comment>
<gene>
    <name evidence="7" type="ORF">GCM10011322_02720</name>
</gene>
<comment type="subcellular location">
    <subcellularLocation>
        <location evidence="1">Membrane</location>
        <topology evidence="1">Multi-pass membrane protein</topology>
    </subcellularLocation>
</comment>
<dbReference type="Pfam" id="PF06271">
    <property type="entry name" value="RDD"/>
    <property type="match status" value="1"/>
</dbReference>
<evidence type="ECO:0000256" key="1">
    <source>
        <dbReference type="ARBA" id="ARBA00004141"/>
    </source>
</evidence>
<dbReference type="Proteomes" id="UP000600449">
    <property type="component" value="Unassembled WGS sequence"/>
</dbReference>
<feature type="transmembrane region" description="Helical" evidence="5">
    <location>
        <begin position="119"/>
        <end position="140"/>
    </location>
</feature>
<evidence type="ECO:0000259" key="6">
    <source>
        <dbReference type="Pfam" id="PF06271"/>
    </source>
</evidence>